<comment type="caution">
    <text evidence="1">The sequence shown here is derived from an EMBL/GenBank/DDBJ whole genome shotgun (WGS) entry which is preliminary data.</text>
</comment>
<dbReference type="EMBL" id="BMAV01027991">
    <property type="protein sequence ID" value="GFS64038.1"/>
    <property type="molecule type" value="Genomic_DNA"/>
</dbReference>
<evidence type="ECO:0000313" key="2">
    <source>
        <dbReference type="Proteomes" id="UP000886998"/>
    </source>
</evidence>
<sequence>MCCVNSRSNQRRARGISTATNVNHKTIRRVLGAEILRPYHAQREWALKATDHQPRVDFSPMVPPTTGCATRLSAHVIFTDECSFSQEGIFNAHS</sequence>
<protein>
    <recommendedName>
        <fullName evidence="3">Transposase</fullName>
    </recommendedName>
</protein>
<accession>A0A8X6IXJ7</accession>
<dbReference type="OrthoDB" id="6757697at2759"/>
<reference evidence="1" key="1">
    <citation type="submission" date="2020-08" db="EMBL/GenBank/DDBJ databases">
        <title>Multicomponent nature underlies the extraordinary mechanical properties of spider dragline silk.</title>
        <authorList>
            <person name="Kono N."/>
            <person name="Nakamura H."/>
            <person name="Mori M."/>
            <person name="Yoshida Y."/>
            <person name="Ohtoshi R."/>
            <person name="Malay A.D."/>
            <person name="Moran D.A.P."/>
            <person name="Tomita M."/>
            <person name="Numata K."/>
            <person name="Arakawa K."/>
        </authorList>
    </citation>
    <scope>NUCLEOTIDE SEQUENCE</scope>
</reference>
<dbReference type="Proteomes" id="UP000886998">
    <property type="component" value="Unassembled WGS sequence"/>
</dbReference>
<evidence type="ECO:0008006" key="3">
    <source>
        <dbReference type="Google" id="ProtNLM"/>
    </source>
</evidence>
<gene>
    <name evidence="1" type="ORF">TNIN_77431</name>
</gene>
<keyword evidence="2" id="KW-1185">Reference proteome</keyword>
<dbReference type="AlphaFoldDB" id="A0A8X6IXJ7"/>
<evidence type="ECO:0000313" key="1">
    <source>
        <dbReference type="EMBL" id="GFS64038.1"/>
    </source>
</evidence>
<proteinExistence type="predicted"/>
<name>A0A8X6IXJ7_9ARAC</name>
<organism evidence="1 2">
    <name type="scientific">Trichonephila inaurata madagascariensis</name>
    <dbReference type="NCBI Taxonomy" id="2747483"/>
    <lineage>
        <taxon>Eukaryota</taxon>
        <taxon>Metazoa</taxon>
        <taxon>Ecdysozoa</taxon>
        <taxon>Arthropoda</taxon>
        <taxon>Chelicerata</taxon>
        <taxon>Arachnida</taxon>
        <taxon>Araneae</taxon>
        <taxon>Araneomorphae</taxon>
        <taxon>Entelegynae</taxon>
        <taxon>Araneoidea</taxon>
        <taxon>Nephilidae</taxon>
        <taxon>Trichonephila</taxon>
        <taxon>Trichonephila inaurata</taxon>
    </lineage>
</organism>